<feature type="region of interest" description="Disordered" evidence="2">
    <location>
        <begin position="306"/>
        <end position="450"/>
    </location>
</feature>
<dbReference type="SUPFAM" id="SSF49899">
    <property type="entry name" value="Concanavalin A-like lectins/glucanases"/>
    <property type="match status" value="1"/>
</dbReference>
<dbReference type="Pfam" id="PF01391">
    <property type="entry name" value="Collagen"/>
    <property type="match status" value="3"/>
</dbReference>
<dbReference type="Gene3D" id="1.20.5.320">
    <property type="entry name" value="6-Phosphogluconate Dehydrogenase, domain 3"/>
    <property type="match status" value="1"/>
</dbReference>
<dbReference type="GO" id="GO:0030020">
    <property type="term" value="F:extracellular matrix structural constituent conferring tensile strength"/>
    <property type="evidence" value="ECO:0007669"/>
    <property type="project" value="TreeGrafter"/>
</dbReference>
<dbReference type="InterPro" id="IPR008160">
    <property type="entry name" value="Collagen"/>
</dbReference>
<dbReference type="SMART" id="SM00210">
    <property type="entry name" value="TSPN"/>
    <property type="match status" value="1"/>
</dbReference>
<sequence>MGHKGKGWPPYLRIILFYQSILGVWSQLVIEEDEVSAPCANFKVGDDDLHAYDFVRQFRLDTLDTQFHGVTKVTGSNRVQTAYRLDKQADISLPTRKVFPVGLPDQFSFISTFRTRRHPKRTWHLMRITDNRHQPQFLISLNPRNETIEFSTMNYEGRLQTQSFQHTQIFDRNWHKLHLGVSREDVVAYVDCQLINRKPLDPKGQIDINGEISLAKLGPSRETVPRFRRSIPIDLQWMMMSCDPTRPERETCGELTAVRATRPPSLIGPPPPIPPFPAPTQPPCQTICPPGLPGFNGTDGIPGLPGLPGPPGADGKMGYPGLIGESGPSGPPGHPGPSGIAGPPGPMGLPGMDGRHGPPGLPGPPGTCDEHTHNIVHEKNTVGLYGPRGYPGPPGLPGERGAAGERGPEGSVGPPGIPGKDGAPGVPGSPGQGGQPGLPGMPGPPGRSFTEDEVRNICAAVLRDQLADLAGTLVGPPGPPGSSRPGRPGPPGDQGPPGNPGPPGLPGERGFIGLPGPSGNPGPAGLKGERGEQGDRGEEGFGHEGPVGPRGPPGAPGSPGQGLPGPQGERGEPGRQGSPGPRGYPGPQGPPGYCEFCNNYAAQNYYQAYLRSAGNDKGPDRR</sequence>
<gene>
    <name evidence="5" type="ORF">ACAOBT_LOCUS2304</name>
</gene>
<dbReference type="GO" id="GO:0031012">
    <property type="term" value="C:extracellular matrix"/>
    <property type="evidence" value="ECO:0007669"/>
    <property type="project" value="TreeGrafter"/>
</dbReference>
<evidence type="ECO:0000259" key="4">
    <source>
        <dbReference type="SMART" id="SM00210"/>
    </source>
</evidence>
<dbReference type="InterPro" id="IPR048287">
    <property type="entry name" value="TSPN-like_N"/>
</dbReference>
<feature type="compositionally biased region" description="Basic and acidic residues" evidence="2">
    <location>
        <begin position="368"/>
        <end position="380"/>
    </location>
</feature>
<reference evidence="5" key="1">
    <citation type="submission" date="2022-03" db="EMBL/GenBank/DDBJ databases">
        <authorList>
            <person name="Sayadi A."/>
        </authorList>
    </citation>
    <scope>NUCLEOTIDE SEQUENCE</scope>
</reference>
<comment type="caution">
    <text evidence="5">The sequence shown here is derived from an EMBL/GenBank/DDBJ whole genome shotgun (WGS) entry which is preliminary data.</text>
</comment>
<feature type="compositionally biased region" description="Gly residues" evidence="2">
    <location>
        <begin position="428"/>
        <end position="437"/>
    </location>
</feature>
<dbReference type="AlphaFoldDB" id="A0A9P0JUY4"/>
<dbReference type="EMBL" id="CAKOFQ010006674">
    <property type="protein sequence ID" value="CAH1957801.1"/>
    <property type="molecule type" value="Genomic_DNA"/>
</dbReference>
<evidence type="ECO:0000256" key="3">
    <source>
        <dbReference type="SAM" id="SignalP"/>
    </source>
</evidence>
<dbReference type="GO" id="GO:0030198">
    <property type="term" value="P:extracellular matrix organization"/>
    <property type="evidence" value="ECO:0007669"/>
    <property type="project" value="TreeGrafter"/>
</dbReference>
<keyword evidence="6" id="KW-1185">Reference proteome</keyword>
<feature type="signal peptide" evidence="3">
    <location>
        <begin position="1"/>
        <end position="26"/>
    </location>
</feature>
<protein>
    <recommendedName>
        <fullName evidence="4">Thrombospondin-like N-terminal domain-containing protein</fullName>
    </recommendedName>
</protein>
<feature type="compositionally biased region" description="Pro residues" evidence="2">
    <location>
        <begin position="476"/>
        <end position="505"/>
    </location>
</feature>
<feature type="domain" description="Thrombospondin-like N-terminal" evidence="4">
    <location>
        <begin position="45"/>
        <end position="244"/>
    </location>
</feature>
<accession>A0A9P0JUY4</accession>
<dbReference type="InterPro" id="IPR050149">
    <property type="entry name" value="Collagen_superfamily"/>
</dbReference>
<evidence type="ECO:0000313" key="5">
    <source>
        <dbReference type="EMBL" id="CAH1957801.1"/>
    </source>
</evidence>
<dbReference type="GO" id="GO:0005615">
    <property type="term" value="C:extracellular space"/>
    <property type="evidence" value="ECO:0007669"/>
    <property type="project" value="TreeGrafter"/>
</dbReference>
<evidence type="ECO:0000256" key="2">
    <source>
        <dbReference type="SAM" id="MobiDB-lite"/>
    </source>
</evidence>
<organism evidence="5 6">
    <name type="scientific">Acanthoscelides obtectus</name>
    <name type="common">Bean weevil</name>
    <name type="synonym">Bruchus obtectus</name>
    <dbReference type="NCBI Taxonomy" id="200917"/>
    <lineage>
        <taxon>Eukaryota</taxon>
        <taxon>Metazoa</taxon>
        <taxon>Ecdysozoa</taxon>
        <taxon>Arthropoda</taxon>
        <taxon>Hexapoda</taxon>
        <taxon>Insecta</taxon>
        <taxon>Pterygota</taxon>
        <taxon>Neoptera</taxon>
        <taxon>Endopterygota</taxon>
        <taxon>Coleoptera</taxon>
        <taxon>Polyphaga</taxon>
        <taxon>Cucujiformia</taxon>
        <taxon>Chrysomeloidea</taxon>
        <taxon>Chrysomelidae</taxon>
        <taxon>Bruchinae</taxon>
        <taxon>Bruchini</taxon>
        <taxon>Acanthoscelides</taxon>
    </lineage>
</organism>
<dbReference type="PANTHER" id="PTHR24023:SF1112">
    <property type="entry name" value="COL_CUTICLE_N DOMAIN-CONTAINING PROTEIN-RELATED"/>
    <property type="match status" value="1"/>
</dbReference>
<keyword evidence="3" id="KW-0732">Signal</keyword>
<dbReference type="Proteomes" id="UP001152888">
    <property type="component" value="Unassembled WGS sequence"/>
</dbReference>
<dbReference type="Gene3D" id="2.60.120.200">
    <property type="match status" value="1"/>
</dbReference>
<dbReference type="InterPro" id="IPR013320">
    <property type="entry name" value="ConA-like_dom_sf"/>
</dbReference>
<evidence type="ECO:0000256" key="1">
    <source>
        <dbReference type="ARBA" id="ARBA00022737"/>
    </source>
</evidence>
<evidence type="ECO:0000313" key="6">
    <source>
        <dbReference type="Proteomes" id="UP001152888"/>
    </source>
</evidence>
<dbReference type="PANTHER" id="PTHR24023">
    <property type="entry name" value="COLLAGEN ALPHA"/>
    <property type="match status" value="1"/>
</dbReference>
<name>A0A9P0JUY4_ACAOB</name>
<keyword evidence="1" id="KW-0677">Repeat</keyword>
<proteinExistence type="predicted"/>
<feature type="region of interest" description="Disordered" evidence="2">
    <location>
        <begin position="470"/>
        <end position="594"/>
    </location>
</feature>
<dbReference type="OrthoDB" id="5983381at2759"/>
<feature type="chain" id="PRO_5040316633" description="Thrombospondin-like N-terminal domain-containing protein" evidence="3">
    <location>
        <begin position="27"/>
        <end position="622"/>
    </location>
</feature>
<feature type="compositionally biased region" description="Basic and acidic residues" evidence="2">
    <location>
        <begin position="527"/>
        <end position="542"/>
    </location>
</feature>